<reference evidence="1" key="1">
    <citation type="submission" date="2015-12" db="EMBL/GenBank/DDBJ databases">
        <title>Update maize B73 reference genome by single molecule sequencing technologies.</title>
        <authorList>
            <consortium name="Maize Genome Sequencing Project"/>
            <person name="Ware D."/>
        </authorList>
    </citation>
    <scope>NUCLEOTIDE SEQUENCE</scope>
    <source>
        <tissue evidence="1">Seedling</tissue>
    </source>
</reference>
<dbReference type="PANTHER" id="PTHR33987:SF1">
    <property type="entry name" value="CALCINEURIN-LIKE METALLO-PHOSPHOESTERASE SUPERFAMILY PROTEIN"/>
    <property type="match status" value="1"/>
</dbReference>
<dbReference type="EMBL" id="CM000781">
    <property type="protein sequence ID" value="AQK72212.1"/>
    <property type="molecule type" value="Genomic_DNA"/>
</dbReference>
<dbReference type="AlphaFoldDB" id="A0A1D6HBY8"/>
<organism evidence="1">
    <name type="scientific">Zea mays</name>
    <name type="common">Maize</name>
    <dbReference type="NCBI Taxonomy" id="4577"/>
    <lineage>
        <taxon>Eukaryota</taxon>
        <taxon>Viridiplantae</taxon>
        <taxon>Streptophyta</taxon>
        <taxon>Embryophyta</taxon>
        <taxon>Tracheophyta</taxon>
        <taxon>Spermatophyta</taxon>
        <taxon>Magnoliopsida</taxon>
        <taxon>Liliopsida</taxon>
        <taxon>Poales</taxon>
        <taxon>Poaceae</taxon>
        <taxon>PACMAD clade</taxon>
        <taxon>Panicoideae</taxon>
        <taxon>Andropogonodae</taxon>
        <taxon>Andropogoneae</taxon>
        <taxon>Tripsacinae</taxon>
        <taxon>Zea</taxon>
    </lineage>
</organism>
<protein>
    <submittedName>
        <fullName evidence="1">Calcineurin-like metallo-phosphoesterase superfamily protein</fullName>
    </submittedName>
</protein>
<dbReference type="ExpressionAtlas" id="A0A1D6HBY8">
    <property type="expression patterns" value="baseline and differential"/>
</dbReference>
<dbReference type="PANTHER" id="PTHR33987">
    <property type="entry name" value="CALCINEURIN-LIKE METALLO-PHOSPHOESTERASE SUPERFAMILY PROTEIN"/>
    <property type="match status" value="1"/>
</dbReference>
<evidence type="ECO:0000313" key="1">
    <source>
        <dbReference type="EMBL" id="AQK72212.1"/>
    </source>
</evidence>
<gene>
    <name evidence="1" type="ORF">ZEAMMB73_Zm00001d017053</name>
</gene>
<name>A0A1D6HBY8_MAIZE</name>
<proteinExistence type="predicted"/>
<sequence>MIISFPSVFCSVLFILVLLIRLCFAVSGQPNFGAIEIDWNAVPPRIKLELRDVEGHSVHSVEFPISELQPSEAHAIKRQTHTFQRHCTLETELPWLTRYRLALMLFVIIAVCSFCGGCGDASDRLLVKLYQVQ</sequence>
<accession>A0A1D6HBY8</accession>